<proteinExistence type="predicted"/>
<dbReference type="AlphaFoldDB" id="A0A1M7SU99"/>
<name>A0A1M7SU99_FERGO</name>
<sequence>MRKVKISVFGKDYEFATDGSDELIDYVQKRLRELQVTYRSLYEEIPFDELLVLIVCDLLEQEYNSQRQIDELYMRVKEKIKLLEGR</sequence>
<dbReference type="Proteomes" id="UP000184207">
    <property type="component" value="Unassembled WGS sequence"/>
</dbReference>
<keyword evidence="1" id="KW-0131">Cell cycle</keyword>
<dbReference type="InterPro" id="IPR036192">
    <property type="entry name" value="Cell_div_ZapA-like_sf"/>
</dbReference>
<organism evidence="1 2">
    <name type="scientific">Fervidobacterium gondwanense DSM 13020</name>
    <dbReference type="NCBI Taxonomy" id="1121883"/>
    <lineage>
        <taxon>Bacteria</taxon>
        <taxon>Thermotogati</taxon>
        <taxon>Thermotogota</taxon>
        <taxon>Thermotogae</taxon>
        <taxon>Thermotogales</taxon>
        <taxon>Fervidobacteriaceae</taxon>
        <taxon>Fervidobacterium</taxon>
    </lineage>
</organism>
<gene>
    <name evidence="1" type="ORF">SAMN02745226_01230</name>
</gene>
<reference evidence="2" key="1">
    <citation type="submission" date="2016-12" db="EMBL/GenBank/DDBJ databases">
        <authorList>
            <person name="Varghese N."/>
            <person name="Submissions S."/>
        </authorList>
    </citation>
    <scope>NUCLEOTIDE SEQUENCE [LARGE SCALE GENOMIC DNA]</scope>
    <source>
        <strain evidence="2">DSM 13020</strain>
    </source>
</reference>
<dbReference type="GO" id="GO:0051301">
    <property type="term" value="P:cell division"/>
    <property type="evidence" value="ECO:0007669"/>
    <property type="project" value="UniProtKB-KW"/>
</dbReference>
<dbReference type="OrthoDB" id="47287at2"/>
<dbReference type="STRING" id="1121883.SAMN02745226_01230"/>
<keyword evidence="2" id="KW-1185">Reference proteome</keyword>
<evidence type="ECO:0000313" key="2">
    <source>
        <dbReference type="Proteomes" id="UP000184207"/>
    </source>
</evidence>
<dbReference type="EMBL" id="FRDJ01000006">
    <property type="protein sequence ID" value="SHN62031.1"/>
    <property type="molecule type" value="Genomic_DNA"/>
</dbReference>
<evidence type="ECO:0000313" key="1">
    <source>
        <dbReference type="EMBL" id="SHN62031.1"/>
    </source>
</evidence>
<accession>A0A1M7SU99</accession>
<protein>
    <submittedName>
        <fullName evidence="1">Cell division protein ZapA</fullName>
    </submittedName>
</protein>
<dbReference type="SUPFAM" id="SSF102829">
    <property type="entry name" value="Cell division protein ZapA-like"/>
    <property type="match status" value="1"/>
</dbReference>
<keyword evidence="1" id="KW-0132">Cell division</keyword>
<dbReference type="RefSeq" id="WP_072759490.1">
    <property type="nucleotide sequence ID" value="NZ_FRDJ01000006.1"/>
</dbReference>